<keyword evidence="2" id="KW-1185">Reference proteome</keyword>
<protein>
    <submittedName>
        <fullName evidence="1">Uncharacterized protein</fullName>
    </submittedName>
</protein>
<name>A0A1E1LT19_9HELO</name>
<dbReference type="EMBL" id="FJUX01000201">
    <property type="protein sequence ID" value="CZT13594.1"/>
    <property type="molecule type" value="Genomic_DNA"/>
</dbReference>
<evidence type="ECO:0000313" key="1">
    <source>
        <dbReference type="EMBL" id="CZT13594.1"/>
    </source>
</evidence>
<gene>
    <name evidence="1" type="ORF">RAG0_17094</name>
</gene>
<organism evidence="1 2">
    <name type="scientific">Rhynchosporium agropyri</name>
    <dbReference type="NCBI Taxonomy" id="914238"/>
    <lineage>
        <taxon>Eukaryota</taxon>
        <taxon>Fungi</taxon>
        <taxon>Dikarya</taxon>
        <taxon>Ascomycota</taxon>
        <taxon>Pezizomycotina</taxon>
        <taxon>Leotiomycetes</taxon>
        <taxon>Helotiales</taxon>
        <taxon>Ploettnerulaceae</taxon>
        <taxon>Rhynchosporium</taxon>
    </lineage>
</organism>
<sequence>MGSESSRLATRWWEAEAQRKVVTTKNTRKVAVICSLIPGVDETAMVGYLKKRPDLDTLFQNLSRDQRADPSNLSVDDKANKLWRELQMPLEYSRSPWDWNWQPPLEGTPSQIAAEFHAAVCQAIFRIPFSDFVKYALGYTTKARFLNNLLDGVCDIRDKLRTEFSGHPQIEEIYIDIEKVLKQRHHPLAHWIVASSLQHSTVAPYDTLASNLEPIQTIFATRDFGHVLKRLRALDLRFAHGSQMYNWQKWSTDVDFWQCIDEIIWSGQFTAPPMRQHLSSEDRDERLRFLQGFQTDAQDRAYSGWSKVAFSVKRFIGLDSQYSVKEGLLITMSSMKDSPKSS</sequence>
<accession>A0A1E1LT19</accession>
<dbReference type="Proteomes" id="UP000178912">
    <property type="component" value="Unassembled WGS sequence"/>
</dbReference>
<evidence type="ECO:0000313" key="2">
    <source>
        <dbReference type="Proteomes" id="UP000178912"/>
    </source>
</evidence>
<dbReference type="OrthoDB" id="3558742at2759"/>
<reference evidence="2" key="1">
    <citation type="submission" date="2016-03" db="EMBL/GenBank/DDBJ databases">
        <authorList>
            <person name="Guldener U."/>
        </authorList>
    </citation>
    <scope>NUCLEOTIDE SEQUENCE [LARGE SCALE GENOMIC DNA]</scope>
    <source>
        <strain evidence="2">04CH-RAC-A.6.1</strain>
    </source>
</reference>
<proteinExistence type="predicted"/>
<dbReference type="AlphaFoldDB" id="A0A1E1LT19"/>